<dbReference type="OrthoDB" id="9779889at2"/>
<evidence type="ECO:0000259" key="1">
    <source>
        <dbReference type="PROSITE" id="PS50076"/>
    </source>
</evidence>
<dbReference type="AlphaFoldDB" id="A0A1U7JA82"/>
<dbReference type="InterPro" id="IPR052763">
    <property type="entry name" value="DnaJ_C4"/>
</dbReference>
<dbReference type="SMART" id="SM00271">
    <property type="entry name" value="DnaJ"/>
    <property type="match status" value="1"/>
</dbReference>
<comment type="caution">
    <text evidence="2">The sequence shown here is derived from an EMBL/GenBank/DDBJ whole genome shotgun (WGS) entry which is preliminary data.</text>
</comment>
<dbReference type="PRINTS" id="PR00625">
    <property type="entry name" value="JDOMAIN"/>
</dbReference>
<dbReference type="SUPFAM" id="SSF46565">
    <property type="entry name" value="Chaperone J-domain"/>
    <property type="match status" value="1"/>
</dbReference>
<evidence type="ECO:0000313" key="2">
    <source>
        <dbReference type="EMBL" id="OKH50671.1"/>
    </source>
</evidence>
<feature type="domain" description="J" evidence="1">
    <location>
        <begin position="5"/>
        <end position="69"/>
    </location>
</feature>
<dbReference type="RefSeq" id="WP_073606487.1">
    <property type="nucleotide sequence ID" value="NZ_MRCG01000001.1"/>
</dbReference>
<proteinExistence type="predicted"/>
<dbReference type="PANTHER" id="PTHR44825">
    <property type="match status" value="1"/>
</dbReference>
<keyword evidence="3" id="KW-1185">Reference proteome</keyword>
<protein>
    <submittedName>
        <fullName evidence="2">Molecular chaperone DnaJ</fullName>
    </submittedName>
</protein>
<name>A0A1U7JA82_9CYAN</name>
<organism evidence="2 3">
    <name type="scientific">Phormidium tenue NIES-30</name>
    <dbReference type="NCBI Taxonomy" id="549789"/>
    <lineage>
        <taxon>Bacteria</taxon>
        <taxon>Bacillati</taxon>
        <taxon>Cyanobacteriota</taxon>
        <taxon>Cyanophyceae</taxon>
        <taxon>Oscillatoriophycideae</taxon>
        <taxon>Oscillatoriales</taxon>
        <taxon>Oscillatoriaceae</taxon>
        <taxon>Phormidium</taxon>
    </lineage>
</organism>
<sequence>MANETHYQTLEVQESATQAEIKRAYRRLAKEYHPDSKSDQASHDRIARINIAYEVIGDPSRRTVYDQQRQGFVATDPVESAANRAKRTAAAAAVYRQARQATQSSEAREDAWLKLVYGPVDRLLGKIMSPLRTEIRKLSADPFDDELMEGFMAYLEQGRTWLEQAQSKFNSMANPASMAGVAADIYHCLGLLEDGLDEFDRFTMSYEESYIHTGTELFRRVKQLRADAKERLKRLV</sequence>
<dbReference type="Gene3D" id="1.10.287.110">
    <property type="entry name" value="DnaJ domain"/>
    <property type="match status" value="1"/>
</dbReference>
<dbReference type="PROSITE" id="PS50076">
    <property type="entry name" value="DNAJ_2"/>
    <property type="match status" value="1"/>
</dbReference>
<accession>A0A1U7JA82</accession>
<reference evidence="2 3" key="1">
    <citation type="submission" date="2016-11" db="EMBL/GenBank/DDBJ databases">
        <title>Draft Genome Sequences of Nine Cyanobacterial Strains from Diverse Habitats.</title>
        <authorList>
            <person name="Zhu T."/>
            <person name="Hou S."/>
            <person name="Lu X."/>
            <person name="Hess W.R."/>
        </authorList>
    </citation>
    <scope>NUCLEOTIDE SEQUENCE [LARGE SCALE GENOMIC DNA]</scope>
    <source>
        <strain evidence="2 3">NIES-30</strain>
    </source>
</reference>
<dbReference type="CDD" id="cd06257">
    <property type="entry name" value="DnaJ"/>
    <property type="match status" value="1"/>
</dbReference>
<dbReference type="Pfam" id="PF00226">
    <property type="entry name" value="DnaJ"/>
    <property type="match status" value="1"/>
</dbReference>
<dbReference type="STRING" id="549789.NIES30_00805"/>
<dbReference type="Proteomes" id="UP000185557">
    <property type="component" value="Unassembled WGS sequence"/>
</dbReference>
<dbReference type="PANTHER" id="PTHR44825:SF1">
    <property type="entry name" value="DNAJ HOMOLOG SUBFAMILY C MEMBER 4"/>
    <property type="match status" value="1"/>
</dbReference>
<dbReference type="InterPro" id="IPR036869">
    <property type="entry name" value="J_dom_sf"/>
</dbReference>
<dbReference type="EMBL" id="MRCG01000001">
    <property type="protein sequence ID" value="OKH50671.1"/>
    <property type="molecule type" value="Genomic_DNA"/>
</dbReference>
<dbReference type="InterPro" id="IPR001623">
    <property type="entry name" value="DnaJ_domain"/>
</dbReference>
<evidence type="ECO:0000313" key="3">
    <source>
        <dbReference type="Proteomes" id="UP000185557"/>
    </source>
</evidence>
<gene>
    <name evidence="2" type="ORF">NIES30_00805</name>
</gene>